<dbReference type="PANTHER" id="PTHR33531">
    <property type="entry name" value="RUBRERYTHRIN SUBFAMILY"/>
    <property type="match status" value="1"/>
</dbReference>
<dbReference type="PANTHER" id="PTHR33531:SF10">
    <property type="entry name" value="BLR7895 PROTEIN"/>
    <property type="match status" value="1"/>
</dbReference>
<dbReference type="GO" id="GO:0046872">
    <property type="term" value="F:metal ion binding"/>
    <property type="evidence" value="ECO:0007669"/>
    <property type="project" value="InterPro"/>
</dbReference>
<reference evidence="2" key="1">
    <citation type="journal article" date="2020" name="mSystems">
        <title>Genome- and Community-Level Interaction Insights into Carbon Utilization and Element Cycling Functions of Hydrothermarchaeota in Hydrothermal Sediment.</title>
        <authorList>
            <person name="Zhou Z."/>
            <person name="Liu Y."/>
            <person name="Xu W."/>
            <person name="Pan J."/>
            <person name="Luo Z.H."/>
            <person name="Li M."/>
        </authorList>
    </citation>
    <scope>NUCLEOTIDE SEQUENCE [LARGE SCALE GENOMIC DNA]</scope>
    <source>
        <strain evidence="2">SpSt-34</strain>
        <strain evidence="3">SpSt-69</strain>
    </source>
</reference>
<gene>
    <name evidence="2" type="ORF">ENQ77_01160</name>
    <name evidence="3" type="ORF">ENU66_04790</name>
</gene>
<proteinExistence type="predicted"/>
<dbReference type="CDD" id="cd01045">
    <property type="entry name" value="Ferritin_like_AB"/>
    <property type="match status" value="1"/>
</dbReference>
<protein>
    <submittedName>
        <fullName evidence="2">Rubrerythrin</fullName>
    </submittedName>
</protein>
<dbReference type="InterPro" id="IPR012347">
    <property type="entry name" value="Ferritin-like"/>
</dbReference>
<comment type="caution">
    <text evidence="2">The sequence shown here is derived from an EMBL/GenBank/DDBJ whole genome shotgun (WGS) entry which is preliminary data.</text>
</comment>
<dbReference type="EMBL" id="DTDJ01000031">
    <property type="protein sequence ID" value="HGL17626.1"/>
    <property type="molecule type" value="Genomic_DNA"/>
</dbReference>
<name>A0A7C2K2S9_UNCW3</name>
<sequence>MDLSKYTLKDIILAAIKSEIESKELYEKMKNRVSNFVLKDKFDFLAKEEEKHRVFFEKMFIQNFPGQTVSLPEKSPVPLPEIGPEVEKLPISDVLEIAMKSELKASEFYKSMIELFTDEIVKKTLDYISTVELSHYKLLEAERDYAKKFEDYEGEWPGFHIGV</sequence>
<evidence type="ECO:0000259" key="1">
    <source>
        <dbReference type="Pfam" id="PF02915"/>
    </source>
</evidence>
<dbReference type="Gene3D" id="1.20.1260.10">
    <property type="match status" value="1"/>
</dbReference>
<evidence type="ECO:0000313" key="3">
    <source>
        <dbReference type="EMBL" id="HGL17626.1"/>
    </source>
</evidence>
<dbReference type="SUPFAM" id="SSF47240">
    <property type="entry name" value="Ferritin-like"/>
    <property type="match status" value="1"/>
</dbReference>
<dbReference type="EMBL" id="DSOL01000029">
    <property type="protein sequence ID" value="HEN27281.1"/>
    <property type="molecule type" value="Genomic_DNA"/>
</dbReference>
<organism evidence="2">
    <name type="scientific">candidate division WOR-3 bacterium</name>
    <dbReference type="NCBI Taxonomy" id="2052148"/>
    <lineage>
        <taxon>Bacteria</taxon>
        <taxon>Bacteria division WOR-3</taxon>
    </lineage>
</organism>
<dbReference type="AlphaFoldDB" id="A0A7C2K2S9"/>
<dbReference type="InterPro" id="IPR003251">
    <property type="entry name" value="Rr_diiron-bd_dom"/>
</dbReference>
<dbReference type="InterPro" id="IPR009078">
    <property type="entry name" value="Ferritin-like_SF"/>
</dbReference>
<dbReference type="Pfam" id="PF02915">
    <property type="entry name" value="Rubrerythrin"/>
    <property type="match status" value="1"/>
</dbReference>
<feature type="domain" description="Rubrerythrin diiron-binding" evidence="1">
    <location>
        <begin position="10"/>
        <end position="141"/>
    </location>
</feature>
<dbReference type="GO" id="GO:0016491">
    <property type="term" value="F:oxidoreductase activity"/>
    <property type="evidence" value="ECO:0007669"/>
    <property type="project" value="InterPro"/>
</dbReference>
<accession>A0A7C2K2S9</accession>
<evidence type="ECO:0000313" key="2">
    <source>
        <dbReference type="EMBL" id="HEN27281.1"/>
    </source>
</evidence>